<proteinExistence type="predicted"/>
<dbReference type="InterPro" id="IPR035965">
    <property type="entry name" value="PAS-like_dom_sf"/>
</dbReference>
<sequence>MKPDPDTTGRSLDRISMDPTKLSKEELVQEWNVREEELRLQNEQLRESELRAVTQLQRFETMFNHFPLPVVIVDDHLVIVDANRAAKETLPALIRVRDSSLVRFLDAPTRSSVTRALVQGGVADIDAGLHLQAPVSYRLRVVPLHSGLGRMNYAVIFQART</sequence>
<comment type="caution">
    <text evidence="2">The sequence shown here is derived from an EMBL/GenBank/DDBJ whole genome shotgun (WGS) entry which is preliminary data.</text>
</comment>
<accession>A0ABW2L0G6</accession>
<evidence type="ECO:0000313" key="2">
    <source>
        <dbReference type="EMBL" id="MFC7335080.1"/>
    </source>
</evidence>
<dbReference type="InterPro" id="IPR013656">
    <property type="entry name" value="PAS_4"/>
</dbReference>
<feature type="domain" description="PAS fold-4" evidence="1">
    <location>
        <begin position="63"/>
        <end position="157"/>
    </location>
</feature>
<reference evidence="3" key="1">
    <citation type="journal article" date="2019" name="Int. J. Syst. Evol. Microbiol.">
        <title>The Global Catalogue of Microorganisms (GCM) 10K type strain sequencing project: providing services to taxonomists for standard genome sequencing and annotation.</title>
        <authorList>
            <consortium name="The Broad Institute Genomics Platform"/>
            <consortium name="The Broad Institute Genome Sequencing Center for Infectious Disease"/>
            <person name="Wu L."/>
            <person name="Ma J."/>
        </authorList>
    </citation>
    <scope>NUCLEOTIDE SEQUENCE [LARGE SCALE GENOMIC DNA]</scope>
    <source>
        <strain evidence="3">CGMCC 1.16275</strain>
    </source>
</reference>
<keyword evidence="3" id="KW-1185">Reference proteome</keyword>
<dbReference type="Proteomes" id="UP001596456">
    <property type="component" value="Unassembled WGS sequence"/>
</dbReference>
<evidence type="ECO:0000259" key="1">
    <source>
        <dbReference type="Pfam" id="PF08448"/>
    </source>
</evidence>
<protein>
    <submittedName>
        <fullName evidence="2">PAS domain-containing protein</fullName>
    </submittedName>
</protein>
<gene>
    <name evidence="2" type="ORF">ACFQPS_18075</name>
</gene>
<dbReference type="Pfam" id="PF08448">
    <property type="entry name" value="PAS_4"/>
    <property type="match status" value="1"/>
</dbReference>
<name>A0ABW2L0G6_9PROT</name>
<dbReference type="EMBL" id="JBHTCM010000026">
    <property type="protein sequence ID" value="MFC7335080.1"/>
    <property type="molecule type" value="Genomic_DNA"/>
</dbReference>
<dbReference type="Gene3D" id="3.30.450.20">
    <property type="entry name" value="PAS domain"/>
    <property type="match status" value="1"/>
</dbReference>
<dbReference type="RefSeq" id="WP_377360621.1">
    <property type="nucleotide sequence ID" value="NZ_JBHTCM010000026.1"/>
</dbReference>
<organism evidence="2 3">
    <name type="scientific">Rhodocista pekingensis</name>
    <dbReference type="NCBI Taxonomy" id="201185"/>
    <lineage>
        <taxon>Bacteria</taxon>
        <taxon>Pseudomonadati</taxon>
        <taxon>Pseudomonadota</taxon>
        <taxon>Alphaproteobacteria</taxon>
        <taxon>Rhodospirillales</taxon>
        <taxon>Azospirillaceae</taxon>
        <taxon>Rhodocista</taxon>
    </lineage>
</organism>
<dbReference type="SUPFAM" id="SSF55785">
    <property type="entry name" value="PYP-like sensor domain (PAS domain)"/>
    <property type="match status" value="1"/>
</dbReference>
<evidence type="ECO:0000313" key="3">
    <source>
        <dbReference type="Proteomes" id="UP001596456"/>
    </source>
</evidence>